<keyword evidence="2" id="KW-1185">Reference proteome</keyword>
<dbReference type="Proteomes" id="UP001595191">
    <property type="component" value="Unassembled WGS sequence"/>
</dbReference>
<sequence length="259" mass="27739">MQYSGIKDKVAIVTGAGEGIGYAIASLLLKAGANVVLNDVDEGRGNKAASELDGAFSGSCHFFVGDAGDVPTINKMVDFTLDHFGRLDFVIPNAGITLFGDFLEFTPDSFQKVVKLNLQGAFFLAQRAAKEMIKQGTGGRIVLMSSQVGVRAYHNLTAYGMTKAALQFMGQNLAYELGEHQITVNTIAPGATLTERTAKEQPDYAGFWGRLNPNKRVGRPEDIANTCLFLLSDGASHINGQLIPVDGGWTTAGKYPEDL</sequence>
<keyword evidence="1" id="KW-0560">Oxidoreductase</keyword>
<name>A0ACC7LHW8_9FLAO</name>
<evidence type="ECO:0000313" key="1">
    <source>
        <dbReference type="EMBL" id="MFH6603127.1"/>
    </source>
</evidence>
<evidence type="ECO:0000313" key="2">
    <source>
        <dbReference type="Proteomes" id="UP001595191"/>
    </source>
</evidence>
<dbReference type="EC" id="1.1.1.-" evidence="1"/>
<proteinExistence type="predicted"/>
<dbReference type="EMBL" id="JBHFPV010000001">
    <property type="protein sequence ID" value="MFH6603127.1"/>
    <property type="molecule type" value="Genomic_DNA"/>
</dbReference>
<accession>A0ACC7LHW8</accession>
<reference evidence="1" key="1">
    <citation type="submission" date="2024-09" db="EMBL/GenBank/DDBJ databases">
        <authorList>
            <person name="Liu J."/>
        </authorList>
    </citation>
    <scope>NUCLEOTIDE SEQUENCE</scope>
    <source>
        <strain evidence="1">NBU2967</strain>
    </source>
</reference>
<protein>
    <submittedName>
        <fullName evidence="1">SDR family NAD(P)-dependent oxidoreductase</fullName>
        <ecNumber evidence="1">1.1.1.-</ecNumber>
    </submittedName>
</protein>
<gene>
    <name evidence="1" type="ORF">ACEZ3G_06540</name>
</gene>
<comment type="caution">
    <text evidence="1">The sequence shown here is derived from an EMBL/GenBank/DDBJ whole genome shotgun (WGS) entry which is preliminary data.</text>
</comment>
<organism evidence="1 2">
    <name type="scientific">Meishania litoralis</name>
    <dbReference type="NCBI Taxonomy" id="3434685"/>
    <lineage>
        <taxon>Bacteria</taxon>
        <taxon>Pseudomonadati</taxon>
        <taxon>Bacteroidota</taxon>
        <taxon>Flavobacteriia</taxon>
        <taxon>Flavobacteriales</taxon>
        <taxon>Flavobacteriaceae</taxon>
        <taxon>Meishania</taxon>
    </lineage>
</organism>